<dbReference type="Gene3D" id="3.40.50.620">
    <property type="entry name" value="HUPs"/>
    <property type="match status" value="2"/>
</dbReference>
<dbReference type="InterPro" id="IPR006015">
    <property type="entry name" value="Universal_stress_UspA"/>
</dbReference>
<dbReference type="SUPFAM" id="SSF52402">
    <property type="entry name" value="Adenine nucleotide alpha hydrolases-like"/>
    <property type="match status" value="2"/>
</dbReference>
<comment type="caution">
    <text evidence="3">The sequence shown here is derived from an EMBL/GenBank/DDBJ whole genome shotgun (WGS) entry which is preliminary data.</text>
</comment>
<evidence type="ECO:0000313" key="4">
    <source>
        <dbReference type="Proteomes" id="UP001501821"/>
    </source>
</evidence>
<protein>
    <submittedName>
        <fullName evidence="3">Universal stress protein</fullName>
    </submittedName>
</protein>
<proteinExistence type="inferred from homology"/>
<dbReference type="PANTHER" id="PTHR46268">
    <property type="entry name" value="STRESS RESPONSE PROTEIN NHAX"/>
    <property type="match status" value="1"/>
</dbReference>
<gene>
    <name evidence="3" type="ORF">GCM10022242_12710</name>
</gene>
<feature type="domain" description="UspA" evidence="2">
    <location>
        <begin position="154"/>
        <end position="286"/>
    </location>
</feature>
<evidence type="ECO:0000259" key="2">
    <source>
        <dbReference type="Pfam" id="PF00582"/>
    </source>
</evidence>
<dbReference type="EMBL" id="BAABAH010000003">
    <property type="protein sequence ID" value="GAA3811673.1"/>
    <property type="molecule type" value="Genomic_DNA"/>
</dbReference>
<dbReference type="RefSeq" id="WP_344773459.1">
    <property type="nucleotide sequence ID" value="NZ_BAABAH010000003.1"/>
</dbReference>
<keyword evidence="4" id="KW-1185">Reference proteome</keyword>
<dbReference type="InterPro" id="IPR006016">
    <property type="entry name" value="UspA"/>
</dbReference>
<accession>A0ABP7I7S5</accession>
<organism evidence="3 4">
    <name type="scientific">Nocardioides panacisoli</name>
    <dbReference type="NCBI Taxonomy" id="627624"/>
    <lineage>
        <taxon>Bacteria</taxon>
        <taxon>Bacillati</taxon>
        <taxon>Actinomycetota</taxon>
        <taxon>Actinomycetes</taxon>
        <taxon>Propionibacteriales</taxon>
        <taxon>Nocardioidaceae</taxon>
        <taxon>Nocardioides</taxon>
    </lineage>
</organism>
<feature type="domain" description="UspA" evidence="2">
    <location>
        <begin position="5"/>
        <end position="143"/>
    </location>
</feature>
<dbReference type="PRINTS" id="PR01438">
    <property type="entry name" value="UNVRSLSTRESS"/>
</dbReference>
<sequence length="294" mass="30577">MSPEVIVVGTDGSADADRAVEWAAEQAAAEHRPLVVLSATSQSPTPAAVGPTAAYAIPPEDLLARARSTAERGALLAGRHVPGVTVETRAVVGSAITELTRLTSVVHLVVLGSRGRGPARSKVLGSVSASVARHAACPVVICRPPRPDHVTHGILVGADGTEESLPVIEFAFRQASLRGQRLTVLRSVERAVATVRVAGGGGDPDLEAQRLLVGESVAGFGERFPDVRVRPFLVSDPPDEALATLAEEHELVVVGRHPAESLGRMVRSTTATAVLEHAHTNVAVVPEDRSPDGA</sequence>
<dbReference type="InterPro" id="IPR014729">
    <property type="entry name" value="Rossmann-like_a/b/a_fold"/>
</dbReference>
<dbReference type="Proteomes" id="UP001501821">
    <property type="component" value="Unassembled WGS sequence"/>
</dbReference>
<name>A0ABP7I7S5_9ACTN</name>
<dbReference type="Pfam" id="PF00582">
    <property type="entry name" value="Usp"/>
    <property type="match status" value="2"/>
</dbReference>
<evidence type="ECO:0000256" key="1">
    <source>
        <dbReference type="ARBA" id="ARBA00008791"/>
    </source>
</evidence>
<dbReference type="PANTHER" id="PTHR46268:SF6">
    <property type="entry name" value="UNIVERSAL STRESS PROTEIN UP12"/>
    <property type="match status" value="1"/>
</dbReference>
<comment type="similarity">
    <text evidence="1">Belongs to the universal stress protein A family.</text>
</comment>
<reference evidence="4" key="1">
    <citation type="journal article" date="2019" name="Int. J. Syst. Evol. Microbiol.">
        <title>The Global Catalogue of Microorganisms (GCM) 10K type strain sequencing project: providing services to taxonomists for standard genome sequencing and annotation.</title>
        <authorList>
            <consortium name="The Broad Institute Genomics Platform"/>
            <consortium name="The Broad Institute Genome Sequencing Center for Infectious Disease"/>
            <person name="Wu L."/>
            <person name="Ma J."/>
        </authorList>
    </citation>
    <scope>NUCLEOTIDE SEQUENCE [LARGE SCALE GENOMIC DNA]</scope>
    <source>
        <strain evidence="4">JCM 16953</strain>
    </source>
</reference>
<evidence type="ECO:0000313" key="3">
    <source>
        <dbReference type="EMBL" id="GAA3811673.1"/>
    </source>
</evidence>